<comment type="subcellular location">
    <subcellularLocation>
        <location evidence="1">Cell outer membrane</location>
        <topology evidence="1">Multi-pass membrane protein</topology>
    </subcellularLocation>
</comment>
<protein>
    <recommendedName>
        <fullName evidence="12">TPR repeat-containing protein NMB0313</fullName>
    </recommendedName>
</protein>
<proteinExistence type="inferred from homology"/>
<evidence type="ECO:0000259" key="8">
    <source>
        <dbReference type="Pfam" id="PF04575"/>
    </source>
</evidence>
<feature type="domain" description="Surface lipoprotein assembly modifier C-terminal" evidence="8">
    <location>
        <begin position="215"/>
        <end position="500"/>
    </location>
</feature>
<keyword evidence="6" id="KW-0998">Cell outer membrane</keyword>
<dbReference type="InterPro" id="IPR007655">
    <property type="entry name" value="Slam_C"/>
</dbReference>
<keyword evidence="2" id="KW-1134">Transmembrane beta strand</keyword>
<sequence>MDFMQKFHLPSCLALLPFIGFFGVGFGVNIAHADALTKQDDRRIQDSHLQRQVEQQNLPLSLPPIDVPIIESSDDNTVSLSTDELKEHPQLIVRALMGSLIQNQADNVAFLLPYYQDLPKHQHEPMIEHWATGLVAEQAGKNSQAIHAYEQALAHNEHASLIRLRLAMVLFYDKRFVNAEQNFHKLLGEPDMPDELATLINAHLQAIHAQEKISIQGGGNFLDDKNINNAPVSRDLGGGWVAPEPESAQGISLYLNAHKKWLRPDGFYHEVRLDNNGKYYWDNKPYNELASRLSLGMGHANAHHDITLLPFSEHTFYAGGSKDSDDLKHFSQNKGLAVEWQYRFNPQWQSSIYGEVAKQTYHTRPHLNGIARSLSASAIYSPNAKRYWLVGVDAHRTDARDADDSFIRRGVRAGVGQEFDNGFGARLNVGMAHKDYRGAGFFGEIQHNKEYTLSTSVWNNHWQMFGIMPRLTWSYQKVDSNLPLYKYDKNRVFIEATKRF</sequence>
<dbReference type="Pfam" id="PF24575">
    <property type="entry name" value="TPR_Slam"/>
    <property type="match status" value="1"/>
</dbReference>
<dbReference type="Gene3D" id="1.25.40.10">
    <property type="entry name" value="Tetratricopeptide repeat domain"/>
    <property type="match status" value="1"/>
</dbReference>
<evidence type="ECO:0000256" key="7">
    <source>
        <dbReference type="ARBA" id="ARBA00023609"/>
    </source>
</evidence>
<evidence type="ECO:0000256" key="6">
    <source>
        <dbReference type="ARBA" id="ARBA00023237"/>
    </source>
</evidence>
<evidence type="ECO:0000256" key="2">
    <source>
        <dbReference type="ARBA" id="ARBA00022452"/>
    </source>
</evidence>
<evidence type="ECO:0000256" key="3">
    <source>
        <dbReference type="ARBA" id="ARBA00022692"/>
    </source>
</evidence>
<dbReference type="Pfam" id="PF04575">
    <property type="entry name" value="SlipAM"/>
    <property type="match status" value="1"/>
</dbReference>
<reference evidence="11" key="1">
    <citation type="submission" date="2017-03" db="EMBL/GenBank/DDBJ databases">
        <title>Draft genome sequence of Moraxella equi CCUG 4950T type strain.</title>
        <authorList>
            <person name="Salva-Serra F."/>
            <person name="Engstrom-Jakobsson H."/>
            <person name="Thorell K."/>
            <person name="Jaen-Luchoro D."/>
            <person name="Gonzales-Siles L."/>
            <person name="Karlsson R."/>
            <person name="Yazdan S."/>
            <person name="Boulund F."/>
            <person name="Johnning A."/>
            <person name="Engstrand L."/>
            <person name="Kristiansson E."/>
            <person name="Moore E."/>
        </authorList>
    </citation>
    <scope>NUCLEOTIDE SEQUENCE [LARGE SCALE GENOMIC DNA]</scope>
    <source>
        <strain evidence="11">CCUG 4441</strain>
    </source>
</reference>
<keyword evidence="3" id="KW-0812">Transmembrane</keyword>
<evidence type="ECO:0000313" key="10">
    <source>
        <dbReference type="EMBL" id="OPH39301.1"/>
    </source>
</evidence>
<dbReference type="AlphaFoldDB" id="A0A1V4H414"/>
<dbReference type="Proteomes" id="UP000191025">
    <property type="component" value="Unassembled WGS sequence"/>
</dbReference>
<dbReference type="SUPFAM" id="SSF48452">
    <property type="entry name" value="TPR-like"/>
    <property type="match status" value="1"/>
</dbReference>
<evidence type="ECO:0008006" key="12">
    <source>
        <dbReference type="Google" id="ProtNLM"/>
    </source>
</evidence>
<evidence type="ECO:0000256" key="1">
    <source>
        <dbReference type="ARBA" id="ARBA00004571"/>
    </source>
</evidence>
<feature type="domain" description="Surface lipoprotein assembly modifier N-terminal TPR repeats region" evidence="9">
    <location>
        <begin position="79"/>
        <end position="183"/>
    </location>
</feature>
<evidence type="ECO:0000256" key="4">
    <source>
        <dbReference type="ARBA" id="ARBA00022729"/>
    </source>
</evidence>
<comment type="similarity">
    <text evidence="7">Belongs to the Slam family.</text>
</comment>
<dbReference type="EMBL" id="MXAN01000004">
    <property type="protein sequence ID" value="OPH39301.1"/>
    <property type="molecule type" value="Genomic_DNA"/>
</dbReference>
<dbReference type="InterPro" id="IPR011990">
    <property type="entry name" value="TPR-like_helical_dom_sf"/>
</dbReference>
<name>A0A1V4H414_MORLA</name>
<keyword evidence="4" id="KW-0732">Signal</keyword>
<dbReference type="InterPro" id="IPR057556">
    <property type="entry name" value="TPR_Slam"/>
</dbReference>
<gene>
    <name evidence="10" type="ORF">B5J94_00465</name>
</gene>
<evidence type="ECO:0000256" key="5">
    <source>
        <dbReference type="ARBA" id="ARBA00023136"/>
    </source>
</evidence>
<organism evidence="10 11">
    <name type="scientific">Moraxella lacunata</name>
    <dbReference type="NCBI Taxonomy" id="477"/>
    <lineage>
        <taxon>Bacteria</taxon>
        <taxon>Pseudomonadati</taxon>
        <taxon>Pseudomonadota</taxon>
        <taxon>Gammaproteobacteria</taxon>
        <taxon>Moraxellales</taxon>
        <taxon>Moraxellaceae</taxon>
        <taxon>Moraxella</taxon>
    </lineage>
</organism>
<accession>A0A1V4H414</accession>
<dbReference type="GO" id="GO:0009279">
    <property type="term" value="C:cell outer membrane"/>
    <property type="evidence" value="ECO:0007669"/>
    <property type="project" value="UniProtKB-SubCell"/>
</dbReference>
<comment type="caution">
    <text evidence="10">The sequence shown here is derived from an EMBL/GenBank/DDBJ whole genome shotgun (WGS) entry which is preliminary data.</text>
</comment>
<evidence type="ECO:0000259" key="9">
    <source>
        <dbReference type="Pfam" id="PF24575"/>
    </source>
</evidence>
<evidence type="ECO:0000313" key="11">
    <source>
        <dbReference type="Proteomes" id="UP000191025"/>
    </source>
</evidence>
<keyword evidence="5" id="KW-0472">Membrane</keyword>